<proteinExistence type="predicted"/>
<accession>A0ACC1NIW1</accession>
<organism evidence="1 2">
    <name type="scientific">Zarea fungicola</name>
    <dbReference type="NCBI Taxonomy" id="93591"/>
    <lineage>
        <taxon>Eukaryota</taxon>
        <taxon>Fungi</taxon>
        <taxon>Dikarya</taxon>
        <taxon>Ascomycota</taxon>
        <taxon>Pezizomycotina</taxon>
        <taxon>Sordariomycetes</taxon>
        <taxon>Hypocreomycetidae</taxon>
        <taxon>Hypocreales</taxon>
        <taxon>Cordycipitaceae</taxon>
        <taxon>Zarea</taxon>
    </lineage>
</organism>
<protein>
    <submittedName>
        <fullName evidence="1">Uncharacterized protein</fullName>
    </submittedName>
</protein>
<comment type="caution">
    <text evidence="1">The sequence shown here is derived from an EMBL/GenBank/DDBJ whole genome shotgun (WGS) entry which is preliminary data.</text>
</comment>
<dbReference type="Proteomes" id="UP001143910">
    <property type="component" value="Unassembled WGS sequence"/>
</dbReference>
<gene>
    <name evidence="1" type="ORF">NQ176_g3760</name>
</gene>
<dbReference type="EMBL" id="JANJQO010000365">
    <property type="protein sequence ID" value="KAJ2978546.1"/>
    <property type="molecule type" value="Genomic_DNA"/>
</dbReference>
<name>A0ACC1NIW1_9HYPO</name>
<keyword evidence="2" id="KW-1185">Reference proteome</keyword>
<reference evidence="1" key="1">
    <citation type="submission" date="2022-08" db="EMBL/GenBank/DDBJ databases">
        <title>Genome Sequence of Lecanicillium fungicola.</title>
        <authorList>
            <person name="Buettner E."/>
        </authorList>
    </citation>
    <scope>NUCLEOTIDE SEQUENCE</scope>
    <source>
        <strain evidence="1">Babe33</strain>
    </source>
</reference>
<evidence type="ECO:0000313" key="2">
    <source>
        <dbReference type="Proteomes" id="UP001143910"/>
    </source>
</evidence>
<sequence length="202" mass="21823">MAPKKLAIVIGSTRTPRIGPHIAEYLANALKALAGAVTIDIIDIADFALPVFDEPNLPLLAPAGDPTPFYAHSHTRKWSAAIRPFDAFIFVTPEYNAGIPGALKNAIDFLFQEWTGKPAAIVSYGSTAGKKSAAHLRDVLLHGVYMKPVETMIGLQTGITSLDTVMKTGTFDPQDVERWQEAGFLGQVETMFNQLVSAVNSQ</sequence>
<evidence type="ECO:0000313" key="1">
    <source>
        <dbReference type="EMBL" id="KAJ2978546.1"/>
    </source>
</evidence>